<protein>
    <submittedName>
        <fullName evidence="2">PcbC domain-containing protein</fullName>
    </submittedName>
</protein>
<evidence type="ECO:0000313" key="2">
    <source>
        <dbReference type="EMBL" id="KAG5302829.1"/>
    </source>
</evidence>
<evidence type="ECO:0000313" key="3">
    <source>
        <dbReference type="Proteomes" id="UP000670092"/>
    </source>
</evidence>
<dbReference type="EMBL" id="JAEVHI010000001">
    <property type="protein sequence ID" value="KAG5302829.1"/>
    <property type="molecule type" value="Genomic_DNA"/>
</dbReference>
<gene>
    <name evidence="2" type="ORF">I7I52_00590</name>
</gene>
<name>A0A8H7Z297_AJECA</name>
<feature type="compositionally biased region" description="Low complexity" evidence="1">
    <location>
        <begin position="11"/>
        <end position="22"/>
    </location>
</feature>
<sequence length="113" mass="12433">MFVDEEANPPASLSSSSATASSNIPELPNSPDPKAGLYIRSRTGQVVKVNIPKDCLAFQTGEALELITRGRFRAVPHFVRGVRRARGKIARNTLVREGKSFADFAREVVERNH</sequence>
<proteinExistence type="predicted"/>
<dbReference type="InterPro" id="IPR027443">
    <property type="entry name" value="IPNS-like_sf"/>
</dbReference>
<dbReference type="Gene3D" id="2.60.120.330">
    <property type="entry name" value="B-lactam Antibiotic, Isopenicillin N Synthase, Chain"/>
    <property type="match status" value="1"/>
</dbReference>
<accession>A0A8H7Z297</accession>
<dbReference type="OrthoDB" id="438224at2759"/>
<dbReference type="AlphaFoldDB" id="A0A8H7Z297"/>
<dbReference type="VEuPathDB" id="FungiDB:I7I52_00590"/>
<evidence type="ECO:0000256" key="1">
    <source>
        <dbReference type="SAM" id="MobiDB-lite"/>
    </source>
</evidence>
<dbReference type="Proteomes" id="UP000670092">
    <property type="component" value="Unassembled WGS sequence"/>
</dbReference>
<reference evidence="2 3" key="1">
    <citation type="submission" date="2021-01" db="EMBL/GenBank/DDBJ databases">
        <title>Chromosome-level genome assembly of a human fungal pathogen reveals clustering of transcriptionally co-regulated genes.</title>
        <authorList>
            <person name="Voorhies M."/>
            <person name="Cohen S."/>
            <person name="Shea T.P."/>
            <person name="Petrus S."/>
            <person name="Munoz J.F."/>
            <person name="Poplawski S."/>
            <person name="Goldman W.E."/>
            <person name="Michael T."/>
            <person name="Cuomo C.A."/>
            <person name="Sil A."/>
            <person name="Beyhan S."/>
        </authorList>
    </citation>
    <scope>NUCLEOTIDE SEQUENCE [LARGE SCALE GENOMIC DNA]</scope>
    <source>
        <strain evidence="2 3">G184AR</strain>
    </source>
</reference>
<dbReference type="PANTHER" id="PTHR48420:SF1">
    <property type="entry name" value="NON-HAEM DIOXYGENASE N-TERMINAL DOMAIN-CONTAINING PROTEIN"/>
    <property type="match status" value="1"/>
</dbReference>
<organism evidence="2 3">
    <name type="scientific">Ajellomyces capsulatus</name>
    <name type="common">Darling's disease fungus</name>
    <name type="synonym">Histoplasma capsulatum</name>
    <dbReference type="NCBI Taxonomy" id="5037"/>
    <lineage>
        <taxon>Eukaryota</taxon>
        <taxon>Fungi</taxon>
        <taxon>Dikarya</taxon>
        <taxon>Ascomycota</taxon>
        <taxon>Pezizomycotina</taxon>
        <taxon>Eurotiomycetes</taxon>
        <taxon>Eurotiomycetidae</taxon>
        <taxon>Onygenales</taxon>
        <taxon>Ajellomycetaceae</taxon>
        <taxon>Histoplasma</taxon>
    </lineage>
</organism>
<feature type="region of interest" description="Disordered" evidence="1">
    <location>
        <begin position="1"/>
        <end position="36"/>
    </location>
</feature>
<comment type="caution">
    <text evidence="2">The sequence shown here is derived from an EMBL/GenBank/DDBJ whole genome shotgun (WGS) entry which is preliminary data.</text>
</comment>
<dbReference type="PANTHER" id="PTHR48420">
    <property type="entry name" value="NON-HAEM DIOXYGENASE N-TERMINAL DOMAIN-CONTAINING PROTEIN"/>
    <property type="match status" value="1"/>
</dbReference>
<dbReference type="SUPFAM" id="SSF51197">
    <property type="entry name" value="Clavaminate synthase-like"/>
    <property type="match status" value="1"/>
</dbReference>